<feature type="region of interest" description="Disordered" evidence="5">
    <location>
        <begin position="100"/>
        <end position="214"/>
    </location>
</feature>
<evidence type="ECO:0000313" key="7">
    <source>
        <dbReference type="EMBL" id="KAF4449091.1"/>
    </source>
</evidence>
<feature type="compositionally biased region" description="Basic and acidic residues" evidence="5">
    <location>
        <begin position="205"/>
        <end position="214"/>
    </location>
</feature>
<dbReference type="GO" id="GO:0003747">
    <property type="term" value="F:translation release factor activity"/>
    <property type="evidence" value="ECO:0007669"/>
    <property type="project" value="InterPro"/>
</dbReference>
<evidence type="ECO:0000256" key="2">
    <source>
        <dbReference type="ARBA" id="ARBA00010835"/>
    </source>
</evidence>
<name>A0A8H4KFD0_9HYPO</name>
<dbReference type="OrthoDB" id="277888at2759"/>
<dbReference type="PANTHER" id="PTHR46203">
    <property type="entry name" value="PROBABLE PEPTIDE CHAIN RELEASE FACTOR C12ORF65"/>
    <property type="match status" value="1"/>
</dbReference>
<organism evidence="7 8">
    <name type="scientific">Fusarium austroafricanum</name>
    <dbReference type="NCBI Taxonomy" id="2364996"/>
    <lineage>
        <taxon>Eukaryota</taxon>
        <taxon>Fungi</taxon>
        <taxon>Dikarya</taxon>
        <taxon>Ascomycota</taxon>
        <taxon>Pezizomycotina</taxon>
        <taxon>Sordariomycetes</taxon>
        <taxon>Hypocreomycetidae</taxon>
        <taxon>Hypocreales</taxon>
        <taxon>Nectriaceae</taxon>
        <taxon>Fusarium</taxon>
        <taxon>Fusarium concolor species complex</taxon>
    </lineage>
</organism>
<dbReference type="AlphaFoldDB" id="A0A8H4KFD0"/>
<accession>A0A8H4KFD0</accession>
<keyword evidence="8" id="KW-1185">Reference proteome</keyword>
<dbReference type="Proteomes" id="UP000605986">
    <property type="component" value="Unassembled WGS sequence"/>
</dbReference>
<comment type="similarity">
    <text evidence="2">Belongs to the prokaryotic/mitochondrial release factor family.</text>
</comment>
<feature type="region of interest" description="Disordered" evidence="5">
    <location>
        <begin position="34"/>
        <end position="66"/>
    </location>
</feature>
<dbReference type="InterPro" id="IPR045853">
    <property type="entry name" value="Pep_chain_release_fac_I_sf"/>
</dbReference>
<dbReference type="Pfam" id="PF00472">
    <property type="entry name" value="RF-1"/>
    <property type="match status" value="1"/>
</dbReference>
<comment type="caution">
    <text evidence="7">The sequence shown here is derived from an EMBL/GenBank/DDBJ whole genome shotgun (WGS) entry which is preliminary data.</text>
</comment>
<dbReference type="EMBL" id="JAADJG010000306">
    <property type="protein sequence ID" value="KAF4449091.1"/>
    <property type="molecule type" value="Genomic_DNA"/>
</dbReference>
<evidence type="ECO:0000256" key="5">
    <source>
        <dbReference type="SAM" id="MobiDB-lite"/>
    </source>
</evidence>
<evidence type="ECO:0000256" key="3">
    <source>
        <dbReference type="ARBA" id="ARBA00022946"/>
    </source>
</evidence>
<dbReference type="FunFam" id="3.30.160.20:FF:000065">
    <property type="entry name" value="Peptidyl-tRNA hydrolase domain protein"/>
    <property type="match status" value="1"/>
</dbReference>
<feature type="compositionally biased region" description="Polar residues" evidence="5">
    <location>
        <begin position="165"/>
        <end position="190"/>
    </location>
</feature>
<comment type="subcellular location">
    <subcellularLocation>
        <location evidence="1">Mitochondrion</location>
    </subcellularLocation>
</comment>
<feature type="domain" description="Prokaryotic-type class I peptide chain release factors" evidence="6">
    <location>
        <begin position="43"/>
        <end position="139"/>
    </location>
</feature>
<dbReference type="GO" id="GO:0032543">
    <property type="term" value="P:mitochondrial translation"/>
    <property type="evidence" value="ECO:0007669"/>
    <property type="project" value="UniProtKB-ARBA"/>
</dbReference>
<dbReference type="InterPro" id="IPR052405">
    <property type="entry name" value="Mito_Transl_Release_Factor"/>
</dbReference>
<sequence length="214" mass="23596">MMLSQLLRPVRYSVPAAFSIRTFSNTSIFLAKALPPRPKPPPESEIEESYVKGSGPGGQKINKTNSAVQLKHIPTGIVVKSQATRSRDQNRKHARELLAQRVDELRNGDRSRSAIAGQVKQKRAASASKKSRRKYKKLEEEKAAAAAVAEAQPETPPVSTEGDGLSTNDPQSHQSARLPDTQGTDYTRNYNKGAITSLRNKRNAHPFDHVKNFS</sequence>
<dbReference type="SUPFAM" id="SSF75620">
    <property type="entry name" value="Release factor"/>
    <property type="match status" value="1"/>
</dbReference>
<reference evidence="7" key="1">
    <citation type="submission" date="2020-01" db="EMBL/GenBank/DDBJ databases">
        <title>Identification and distribution of gene clusters putatively required for synthesis of sphingolipid metabolism inhibitors in phylogenetically diverse species of the filamentous fungus Fusarium.</title>
        <authorList>
            <person name="Kim H.-S."/>
            <person name="Busman M."/>
            <person name="Brown D.W."/>
            <person name="Divon H."/>
            <person name="Uhlig S."/>
            <person name="Proctor R.H."/>
        </authorList>
    </citation>
    <scope>NUCLEOTIDE SEQUENCE</scope>
    <source>
        <strain evidence="7">NRRL 53441</strain>
    </source>
</reference>
<evidence type="ECO:0000259" key="6">
    <source>
        <dbReference type="Pfam" id="PF00472"/>
    </source>
</evidence>
<proteinExistence type="inferred from homology"/>
<evidence type="ECO:0000256" key="4">
    <source>
        <dbReference type="ARBA" id="ARBA00023128"/>
    </source>
</evidence>
<dbReference type="InterPro" id="IPR000352">
    <property type="entry name" value="Pep_chain_release_fac_I"/>
</dbReference>
<dbReference type="GO" id="GO:0005739">
    <property type="term" value="C:mitochondrion"/>
    <property type="evidence" value="ECO:0007669"/>
    <property type="project" value="UniProtKB-SubCell"/>
</dbReference>
<keyword evidence="3" id="KW-0809">Transit peptide</keyword>
<dbReference type="Gene3D" id="3.30.160.20">
    <property type="match status" value="1"/>
</dbReference>
<dbReference type="PANTHER" id="PTHR46203:SF1">
    <property type="entry name" value="MITOCHONDRIAL TRANSLATION RELEASE FACTOR IN RESCUE"/>
    <property type="match status" value="1"/>
</dbReference>
<evidence type="ECO:0000256" key="1">
    <source>
        <dbReference type="ARBA" id="ARBA00004173"/>
    </source>
</evidence>
<evidence type="ECO:0000313" key="8">
    <source>
        <dbReference type="Proteomes" id="UP000605986"/>
    </source>
</evidence>
<keyword evidence="4" id="KW-0496">Mitochondrion</keyword>
<gene>
    <name evidence="7" type="ORF">F53441_7580</name>
</gene>
<protein>
    <recommendedName>
        <fullName evidence="6">Prokaryotic-type class I peptide chain release factors domain-containing protein</fullName>
    </recommendedName>
</protein>
<feature type="compositionally biased region" description="Basic and acidic residues" evidence="5">
    <location>
        <begin position="100"/>
        <end position="112"/>
    </location>
</feature>